<evidence type="ECO:0000256" key="9">
    <source>
        <dbReference type="RuleBase" id="RU000688"/>
    </source>
</evidence>
<dbReference type="Proteomes" id="UP000694867">
    <property type="component" value="Unplaced"/>
</dbReference>
<reference evidence="13" key="1">
    <citation type="submission" date="2025-08" db="UniProtKB">
        <authorList>
            <consortium name="RefSeq"/>
        </authorList>
    </citation>
    <scope>IDENTIFICATION</scope>
</reference>
<accession>A0AAJ7SE87</accession>
<feature type="transmembrane region" description="Helical" evidence="10">
    <location>
        <begin position="12"/>
        <end position="36"/>
    </location>
</feature>
<feature type="transmembrane region" description="Helical" evidence="10">
    <location>
        <begin position="86"/>
        <end position="110"/>
    </location>
</feature>
<dbReference type="PRINTS" id="PR01012">
    <property type="entry name" value="NRPEPTIDEYR"/>
</dbReference>
<evidence type="ECO:0000256" key="3">
    <source>
        <dbReference type="ARBA" id="ARBA00022692"/>
    </source>
</evidence>
<keyword evidence="3 9" id="KW-0812">Transmembrane</keyword>
<evidence type="ECO:0000256" key="2">
    <source>
        <dbReference type="ARBA" id="ARBA00010663"/>
    </source>
</evidence>
<keyword evidence="6 10" id="KW-0472">Membrane</keyword>
<evidence type="ECO:0000256" key="5">
    <source>
        <dbReference type="ARBA" id="ARBA00023040"/>
    </source>
</evidence>
<dbReference type="InterPro" id="IPR000611">
    <property type="entry name" value="NPY_rcpt"/>
</dbReference>
<dbReference type="SUPFAM" id="SSF81321">
    <property type="entry name" value="Family A G protein-coupled receptor-like"/>
    <property type="match status" value="1"/>
</dbReference>
<dbReference type="AlphaFoldDB" id="A0AAJ7SE87"/>
<dbReference type="PROSITE" id="PS50262">
    <property type="entry name" value="G_PROTEIN_RECEP_F1_2"/>
    <property type="match status" value="1"/>
</dbReference>
<evidence type="ECO:0000256" key="7">
    <source>
        <dbReference type="ARBA" id="ARBA00023170"/>
    </source>
</evidence>
<dbReference type="PANTHER" id="PTHR45695:SF22">
    <property type="entry name" value="G-PROTEIN COUPLED RECEPTORS FAMILY 1 PROFILE DOMAIN-CONTAINING PROTEIN"/>
    <property type="match status" value="1"/>
</dbReference>
<dbReference type="PANTHER" id="PTHR45695">
    <property type="entry name" value="LEUCOKININ RECEPTOR-RELATED"/>
    <property type="match status" value="1"/>
</dbReference>
<keyword evidence="7 9" id="KW-0675">Receptor</keyword>
<dbReference type="InterPro" id="IPR000276">
    <property type="entry name" value="GPCR_Rhodpsn"/>
</dbReference>
<comment type="similarity">
    <text evidence="2 9">Belongs to the G-protein coupled receptor 1 family.</text>
</comment>
<keyword evidence="12" id="KW-1185">Reference proteome</keyword>
<dbReference type="KEGG" id="goe:100905615"/>
<gene>
    <name evidence="13" type="primary">LOC100905615</name>
</gene>
<evidence type="ECO:0000259" key="11">
    <source>
        <dbReference type="PROSITE" id="PS50262"/>
    </source>
</evidence>
<evidence type="ECO:0000256" key="8">
    <source>
        <dbReference type="ARBA" id="ARBA00023224"/>
    </source>
</evidence>
<feature type="domain" description="G-protein coupled receptors family 1 profile" evidence="11">
    <location>
        <begin position="1"/>
        <end position="253"/>
    </location>
</feature>
<feature type="transmembrane region" description="Helical" evidence="10">
    <location>
        <begin position="191"/>
        <end position="217"/>
    </location>
</feature>
<evidence type="ECO:0000313" key="13">
    <source>
        <dbReference type="RefSeq" id="XP_028966461.1"/>
    </source>
</evidence>
<dbReference type="GeneID" id="100905615"/>
<dbReference type="GO" id="GO:0004983">
    <property type="term" value="F:neuropeptide Y receptor activity"/>
    <property type="evidence" value="ECO:0007669"/>
    <property type="project" value="InterPro"/>
</dbReference>
<evidence type="ECO:0000256" key="1">
    <source>
        <dbReference type="ARBA" id="ARBA00004141"/>
    </source>
</evidence>
<dbReference type="PRINTS" id="PR00237">
    <property type="entry name" value="GPCRRHODOPSN"/>
</dbReference>
<proteinExistence type="inferred from homology"/>
<evidence type="ECO:0000256" key="4">
    <source>
        <dbReference type="ARBA" id="ARBA00022989"/>
    </source>
</evidence>
<keyword evidence="8 9" id="KW-0807">Transducer</keyword>
<keyword evidence="4 10" id="KW-1133">Transmembrane helix</keyword>
<protein>
    <submittedName>
        <fullName evidence="13">Neuropeptide SIFamide receptor-like</fullName>
    </submittedName>
</protein>
<evidence type="ECO:0000313" key="12">
    <source>
        <dbReference type="Proteomes" id="UP000694867"/>
    </source>
</evidence>
<dbReference type="Gene3D" id="1.20.1070.10">
    <property type="entry name" value="Rhodopsin 7-helix transmembrane proteins"/>
    <property type="match status" value="1"/>
</dbReference>
<organism evidence="12 13">
    <name type="scientific">Galendromus occidentalis</name>
    <name type="common">western predatory mite</name>
    <dbReference type="NCBI Taxonomy" id="34638"/>
    <lineage>
        <taxon>Eukaryota</taxon>
        <taxon>Metazoa</taxon>
        <taxon>Ecdysozoa</taxon>
        <taxon>Arthropoda</taxon>
        <taxon>Chelicerata</taxon>
        <taxon>Arachnida</taxon>
        <taxon>Acari</taxon>
        <taxon>Parasitiformes</taxon>
        <taxon>Mesostigmata</taxon>
        <taxon>Gamasina</taxon>
        <taxon>Phytoseioidea</taxon>
        <taxon>Phytoseiidae</taxon>
        <taxon>Typhlodrominae</taxon>
        <taxon>Galendromus</taxon>
    </lineage>
</organism>
<name>A0AAJ7SE87_9ACAR</name>
<feature type="transmembrane region" description="Helical" evidence="10">
    <location>
        <begin position="237"/>
        <end position="256"/>
    </location>
</feature>
<feature type="transmembrane region" description="Helical" evidence="10">
    <location>
        <begin position="130"/>
        <end position="158"/>
    </location>
</feature>
<dbReference type="PROSITE" id="PS00237">
    <property type="entry name" value="G_PROTEIN_RECEP_F1_1"/>
    <property type="match status" value="1"/>
</dbReference>
<evidence type="ECO:0000256" key="6">
    <source>
        <dbReference type="ARBA" id="ARBA00023136"/>
    </source>
</evidence>
<evidence type="ECO:0000256" key="10">
    <source>
        <dbReference type="SAM" id="Phobius"/>
    </source>
</evidence>
<dbReference type="InterPro" id="IPR017452">
    <property type="entry name" value="GPCR_Rhodpsn_7TM"/>
</dbReference>
<sequence length="318" mass="35909">MRTVTNHLIVNLACVDIIVLLVCVPSNLLANLLYPWKLGLWACKVTSYLQAVTVSASIQTLVAISVDRCVAICSGSLRRQMPQYGVWKVVALIWTVSLAIMSPILIYQGLERYGNSELTSCVDNFPSEEFRIIFSSVVLFAGCYFLPLFVITASYLLIYLTVWRRAIPGETLTKTSFDHNKQLMQRSKLKVVRMMLGVVSTFFVSWGPLYAIHAYFLFCGSPSNQKVAAMLQIAFSFSQWLGMTNSCINPILYGLFNKRYRRGFRALFSGRQNAFESSQASVRLRTQFNRGHHKKMCPTAETEVCCPSHKGDHDPKKI</sequence>
<feature type="transmembrane region" description="Helical" evidence="10">
    <location>
        <begin position="48"/>
        <end position="66"/>
    </location>
</feature>
<keyword evidence="5 9" id="KW-0297">G-protein coupled receptor</keyword>
<comment type="subcellular location">
    <subcellularLocation>
        <location evidence="1">Membrane</location>
        <topology evidence="1">Multi-pass membrane protein</topology>
    </subcellularLocation>
</comment>
<dbReference type="RefSeq" id="XP_028966461.1">
    <property type="nucleotide sequence ID" value="XM_029110628.1"/>
</dbReference>
<dbReference type="Pfam" id="PF00001">
    <property type="entry name" value="7tm_1"/>
    <property type="match status" value="1"/>
</dbReference>
<dbReference type="GO" id="GO:0005886">
    <property type="term" value="C:plasma membrane"/>
    <property type="evidence" value="ECO:0007669"/>
    <property type="project" value="TreeGrafter"/>
</dbReference>